<accession>A0A9W6WI40</accession>
<dbReference type="Proteomes" id="UP001165063">
    <property type="component" value="Unassembled WGS sequence"/>
</dbReference>
<protein>
    <submittedName>
        <fullName evidence="2">Unnamed protein product</fullName>
    </submittedName>
</protein>
<comment type="caution">
    <text evidence="2">The sequence shown here is derived from an EMBL/GenBank/DDBJ whole genome shotgun (WGS) entry which is preliminary data.</text>
</comment>
<reference evidence="2" key="1">
    <citation type="submission" date="2023-04" db="EMBL/GenBank/DDBJ databases">
        <title>Ambrosiozyma monospora NBRC 1965.</title>
        <authorList>
            <person name="Ichikawa N."/>
            <person name="Sato H."/>
            <person name="Tonouchi N."/>
        </authorList>
    </citation>
    <scope>NUCLEOTIDE SEQUENCE</scope>
    <source>
        <strain evidence="2">NBRC 1965</strain>
    </source>
</reference>
<gene>
    <name evidence="2" type="ORF">Amon01_000948100</name>
</gene>
<dbReference type="EMBL" id="BSXU01011248">
    <property type="protein sequence ID" value="GME74408.1"/>
    <property type="molecule type" value="Genomic_DNA"/>
</dbReference>
<keyword evidence="3" id="KW-1185">Reference proteome</keyword>
<name>A0A9W6WI40_AMBMO</name>
<organism evidence="2 3">
    <name type="scientific">Ambrosiozyma monospora</name>
    <name type="common">Yeast</name>
    <name type="synonym">Endomycopsis monosporus</name>
    <dbReference type="NCBI Taxonomy" id="43982"/>
    <lineage>
        <taxon>Eukaryota</taxon>
        <taxon>Fungi</taxon>
        <taxon>Dikarya</taxon>
        <taxon>Ascomycota</taxon>
        <taxon>Saccharomycotina</taxon>
        <taxon>Pichiomycetes</taxon>
        <taxon>Pichiales</taxon>
        <taxon>Pichiaceae</taxon>
        <taxon>Ambrosiozyma</taxon>
    </lineage>
</organism>
<evidence type="ECO:0000313" key="3">
    <source>
        <dbReference type="Proteomes" id="UP001165063"/>
    </source>
</evidence>
<dbReference type="AlphaFoldDB" id="A0A9W6WI40"/>
<evidence type="ECO:0000313" key="2">
    <source>
        <dbReference type="EMBL" id="GME74408.1"/>
    </source>
</evidence>
<evidence type="ECO:0000256" key="1">
    <source>
        <dbReference type="SAM" id="MobiDB-lite"/>
    </source>
</evidence>
<proteinExistence type="predicted"/>
<feature type="region of interest" description="Disordered" evidence="1">
    <location>
        <begin position="80"/>
        <end position="110"/>
    </location>
</feature>
<sequence length="202" mass="20644">MSGLEADASSFFAVLAPKENDDGAPVSFFSAPAPNENDGASFFSVPAPNENPVFEAAGVLDGAFESVVFPNIGFDPPSALPPNIGLDPAVDDDEPNESPPAAGLLASAGFPNENPEFPPDVLDVEPKLNPVDAGLLLSVFPKENAGLAAVLFVCPNVNPVFPAAGPDGVDAPPKGLAPVFVLVVLDENALLFGVKLGKARSN</sequence>